<dbReference type="Proteomes" id="UP000256964">
    <property type="component" value="Unassembled WGS sequence"/>
</dbReference>
<keyword evidence="3" id="KW-1185">Reference proteome</keyword>
<dbReference type="EMBL" id="KZ857442">
    <property type="protein sequence ID" value="RDX45019.1"/>
    <property type="molecule type" value="Genomic_DNA"/>
</dbReference>
<evidence type="ECO:0000256" key="1">
    <source>
        <dbReference type="SAM" id="MobiDB-lite"/>
    </source>
</evidence>
<gene>
    <name evidence="2" type="ORF">OH76DRAFT_1024545</name>
</gene>
<protein>
    <submittedName>
        <fullName evidence="2">Uncharacterized protein</fullName>
    </submittedName>
</protein>
<evidence type="ECO:0000313" key="2">
    <source>
        <dbReference type="EMBL" id="RDX45019.1"/>
    </source>
</evidence>
<accession>A0A371CXM9</accession>
<evidence type="ECO:0000313" key="3">
    <source>
        <dbReference type="Proteomes" id="UP000256964"/>
    </source>
</evidence>
<reference evidence="2 3" key="1">
    <citation type="journal article" date="2018" name="Biotechnol. Biofuels">
        <title>Integrative visual omics of the white-rot fungus Polyporus brumalis exposes the biotechnological potential of its oxidative enzymes for delignifying raw plant biomass.</title>
        <authorList>
            <person name="Miyauchi S."/>
            <person name="Rancon A."/>
            <person name="Drula E."/>
            <person name="Hage H."/>
            <person name="Chaduli D."/>
            <person name="Favel A."/>
            <person name="Grisel S."/>
            <person name="Henrissat B."/>
            <person name="Herpoel-Gimbert I."/>
            <person name="Ruiz-Duenas F.J."/>
            <person name="Chevret D."/>
            <person name="Hainaut M."/>
            <person name="Lin J."/>
            <person name="Wang M."/>
            <person name="Pangilinan J."/>
            <person name="Lipzen A."/>
            <person name="Lesage-Meessen L."/>
            <person name="Navarro D."/>
            <person name="Riley R."/>
            <person name="Grigoriev I.V."/>
            <person name="Zhou S."/>
            <person name="Raouche S."/>
            <person name="Rosso M.N."/>
        </authorList>
    </citation>
    <scope>NUCLEOTIDE SEQUENCE [LARGE SCALE GENOMIC DNA]</scope>
    <source>
        <strain evidence="2 3">BRFM 1820</strain>
    </source>
</reference>
<proteinExistence type="predicted"/>
<dbReference type="AlphaFoldDB" id="A0A371CXM9"/>
<organism evidence="2 3">
    <name type="scientific">Lentinus brumalis</name>
    <dbReference type="NCBI Taxonomy" id="2498619"/>
    <lineage>
        <taxon>Eukaryota</taxon>
        <taxon>Fungi</taxon>
        <taxon>Dikarya</taxon>
        <taxon>Basidiomycota</taxon>
        <taxon>Agaricomycotina</taxon>
        <taxon>Agaricomycetes</taxon>
        <taxon>Polyporales</taxon>
        <taxon>Polyporaceae</taxon>
        <taxon>Lentinus</taxon>
    </lineage>
</organism>
<feature type="region of interest" description="Disordered" evidence="1">
    <location>
        <begin position="184"/>
        <end position="215"/>
    </location>
</feature>
<sequence>MSVVVQVRTFLRHELVASWFLQTMLPLRRCPPASTGMHLVYLRTCAASVVLRRSRKFGPRTILISAKCRIYPGHTTPRTGHVPDSKSRLDPIYCASMPRPVRPGAPRIQRHFNFVVPKWSCSSAENICPPHHLTSTHCWDRSAARKCQCRSCRVSNLPHPRSMRPHPHAPQPTIARSVRYRAVTSHPRPRYKPHRAARCLHRRQEATRTRRRQSF</sequence>
<feature type="compositionally biased region" description="Basic residues" evidence="1">
    <location>
        <begin position="187"/>
        <end position="201"/>
    </location>
</feature>
<name>A0A371CXM9_9APHY</name>
<dbReference type="OrthoDB" id="10630738at2759"/>